<sequence length="867" mass="99221">MSSSRLALYEQQPGSSSRFDIDNLIDERYRALQDAKQARNLWPTWWKGHLRVGKVYAVLNDHEKAINSFERALALAPTNNEIQKALYESRQILGRQLRLEHLESKLSPRSIPEQLNELQRNLGLDPEEVRMTYRLLEEIDPSIADVIKGHQYEHGDIDVKQDYEQAAKYFAKAANQGNAEGMYNLARLTDRGLGVKKDHNLAQGLLEQAAAQPPQHPLLEELPNNGVALAEHALGLRHAEGVVVHKNLLRAAYWYQRAVNHGCSEAANNLAIMYEDGIAVDKNLDKAEQLYEMSARKGNSPAMLSLAYLLLDKNELQMAKIWYDRACEAGSIPAQASRDVFEKKLREKQQSIDQCSSDELKDINVRKNVLDSLKAKKTMYKQVDQSHVYDYDVLNQYANRGSMTAKQMCDALEHFYRAMSILIQTETLTESQENEFVHELSQCYRIEHIVAQIPGVEMCQKKDDTVDRVLHRCSRESNDAVSQLDEDVRICYAVLHMDSKEFIAQFLGPCKQKYPKSIFFFELSTSVNALLGQYETALYDANAGLTIDSNYYELLYCKAAALRLINKDIDETISAYRAFLAVAPEDHRKVPESYYAMASCHFIHLKQNDTTDIIKKIYQEGEETEKKQLPYFLPYDSSSKTFLKHAFNGKSLLNAEPAPIVDRKLRLRDSHRIEVISKHREWESHRNNLDHSVISGAHKPRVKQQTPKSLIGLKSITLREMNPTRDHIYSGYVLSATIIDAAHAWTPSIHLVIEDENLDCEQMCIYGFPEEQGEYLTSKVYTIGSKMNIINPYLRIGASDMKPFIRIDDFSSILVQSESERVINMCRCCGEPNAPYACSKCKQARYCSKECQTMDWQLYKHKLICKN</sequence>
<feature type="repeat" description="TPR" evidence="8">
    <location>
        <begin position="46"/>
        <end position="79"/>
    </location>
</feature>
<dbReference type="PANTHER" id="PTHR11102">
    <property type="entry name" value="SEL-1-LIKE PROTEIN"/>
    <property type="match status" value="1"/>
</dbReference>
<evidence type="ECO:0000256" key="6">
    <source>
        <dbReference type="ARBA" id="ARBA00038101"/>
    </source>
</evidence>
<evidence type="ECO:0000256" key="8">
    <source>
        <dbReference type="PROSITE-ProRule" id="PRU00339"/>
    </source>
</evidence>
<comment type="caution">
    <text evidence="10">The sequence shown here is derived from an EMBL/GenBank/DDBJ whole genome shotgun (WGS) entry which is preliminary data.</text>
</comment>
<dbReference type="SUPFAM" id="SSF81901">
    <property type="entry name" value="HCP-like"/>
    <property type="match status" value="1"/>
</dbReference>
<dbReference type="Pfam" id="PF08238">
    <property type="entry name" value="Sel1"/>
    <property type="match status" value="5"/>
</dbReference>
<dbReference type="InterPro" id="IPR006597">
    <property type="entry name" value="Sel1-like"/>
</dbReference>
<evidence type="ECO:0000256" key="4">
    <source>
        <dbReference type="ARBA" id="ARBA00022803"/>
    </source>
</evidence>
<protein>
    <recommendedName>
        <fullName evidence="9">MYND-type domain-containing protein</fullName>
    </recommendedName>
</protein>
<feature type="domain" description="MYND-type" evidence="9">
    <location>
        <begin position="826"/>
        <end position="865"/>
    </location>
</feature>
<dbReference type="Pfam" id="PF01753">
    <property type="entry name" value="zf-MYND"/>
    <property type="match status" value="1"/>
</dbReference>
<evidence type="ECO:0000313" key="11">
    <source>
        <dbReference type="Proteomes" id="UP000663864"/>
    </source>
</evidence>
<dbReference type="InterPro" id="IPR002893">
    <property type="entry name" value="Znf_MYND"/>
</dbReference>
<dbReference type="EMBL" id="CAJNOT010005141">
    <property type="protein sequence ID" value="CAF1456671.1"/>
    <property type="molecule type" value="Genomic_DNA"/>
</dbReference>
<dbReference type="Proteomes" id="UP000663864">
    <property type="component" value="Unassembled WGS sequence"/>
</dbReference>
<keyword evidence="1" id="KW-0479">Metal-binding</keyword>
<dbReference type="InterPro" id="IPR050767">
    <property type="entry name" value="Sel1_AlgK"/>
</dbReference>
<dbReference type="Gene3D" id="1.25.40.10">
    <property type="entry name" value="Tetratricopeptide repeat domain"/>
    <property type="match status" value="3"/>
</dbReference>
<reference evidence="10" key="1">
    <citation type="submission" date="2021-02" db="EMBL/GenBank/DDBJ databases">
        <authorList>
            <person name="Nowell W R."/>
        </authorList>
    </citation>
    <scope>NUCLEOTIDE SEQUENCE</scope>
</reference>
<evidence type="ECO:0000256" key="7">
    <source>
        <dbReference type="PROSITE-ProRule" id="PRU00134"/>
    </source>
</evidence>
<gene>
    <name evidence="10" type="ORF">ZHD862_LOCUS35503</name>
</gene>
<proteinExistence type="inferred from homology"/>
<comment type="similarity">
    <text evidence="6">Belongs to the sel-1 family.</text>
</comment>
<dbReference type="InterPro" id="IPR019734">
    <property type="entry name" value="TPR_rpt"/>
</dbReference>
<accession>A0A815Q1I3</accession>
<keyword evidence="5" id="KW-0862">Zinc</keyword>
<dbReference type="SUPFAM" id="SSF48452">
    <property type="entry name" value="TPR-like"/>
    <property type="match status" value="2"/>
</dbReference>
<dbReference type="PROSITE" id="PS01360">
    <property type="entry name" value="ZF_MYND_1"/>
    <property type="match status" value="1"/>
</dbReference>
<keyword evidence="2" id="KW-0677">Repeat</keyword>
<keyword evidence="3 7" id="KW-0863">Zinc-finger</keyword>
<dbReference type="Pfam" id="PF07719">
    <property type="entry name" value="TPR_2"/>
    <property type="match status" value="1"/>
</dbReference>
<name>A0A815Q1I3_9BILA</name>
<keyword evidence="4 8" id="KW-0802">TPR repeat</keyword>
<dbReference type="SUPFAM" id="SSF144232">
    <property type="entry name" value="HIT/MYND zinc finger-like"/>
    <property type="match status" value="1"/>
</dbReference>
<evidence type="ECO:0000259" key="9">
    <source>
        <dbReference type="PROSITE" id="PS50865"/>
    </source>
</evidence>
<evidence type="ECO:0000256" key="3">
    <source>
        <dbReference type="ARBA" id="ARBA00022771"/>
    </source>
</evidence>
<dbReference type="Gene3D" id="6.10.140.2220">
    <property type="match status" value="1"/>
</dbReference>
<dbReference type="SMART" id="SM00671">
    <property type="entry name" value="SEL1"/>
    <property type="match status" value="5"/>
</dbReference>
<evidence type="ECO:0000256" key="1">
    <source>
        <dbReference type="ARBA" id="ARBA00022723"/>
    </source>
</evidence>
<dbReference type="InterPro" id="IPR011990">
    <property type="entry name" value="TPR-like_helical_dom_sf"/>
</dbReference>
<dbReference type="PANTHER" id="PTHR11102:SF160">
    <property type="entry name" value="ERAD-ASSOCIATED E3 UBIQUITIN-PROTEIN LIGASE COMPONENT HRD3"/>
    <property type="match status" value="1"/>
</dbReference>
<evidence type="ECO:0000256" key="5">
    <source>
        <dbReference type="ARBA" id="ARBA00022833"/>
    </source>
</evidence>
<dbReference type="InterPro" id="IPR013105">
    <property type="entry name" value="TPR_2"/>
</dbReference>
<dbReference type="PROSITE" id="PS50865">
    <property type="entry name" value="ZF_MYND_2"/>
    <property type="match status" value="1"/>
</dbReference>
<dbReference type="GO" id="GO:0008270">
    <property type="term" value="F:zinc ion binding"/>
    <property type="evidence" value="ECO:0007669"/>
    <property type="project" value="UniProtKB-KW"/>
</dbReference>
<organism evidence="10 11">
    <name type="scientific">Rotaria sordida</name>
    <dbReference type="NCBI Taxonomy" id="392033"/>
    <lineage>
        <taxon>Eukaryota</taxon>
        <taxon>Metazoa</taxon>
        <taxon>Spiralia</taxon>
        <taxon>Gnathifera</taxon>
        <taxon>Rotifera</taxon>
        <taxon>Eurotatoria</taxon>
        <taxon>Bdelloidea</taxon>
        <taxon>Philodinida</taxon>
        <taxon>Philodinidae</taxon>
        <taxon>Rotaria</taxon>
    </lineage>
</organism>
<dbReference type="AlphaFoldDB" id="A0A815Q1I3"/>
<evidence type="ECO:0000256" key="2">
    <source>
        <dbReference type="ARBA" id="ARBA00022737"/>
    </source>
</evidence>
<evidence type="ECO:0000313" key="10">
    <source>
        <dbReference type="EMBL" id="CAF1456671.1"/>
    </source>
</evidence>
<dbReference type="SMART" id="SM00028">
    <property type="entry name" value="TPR"/>
    <property type="match status" value="3"/>
</dbReference>
<dbReference type="PROSITE" id="PS50005">
    <property type="entry name" value="TPR"/>
    <property type="match status" value="1"/>
</dbReference>